<reference evidence="2 3" key="1">
    <citation type="submission" date="2016-10" db="EMBL/GenBank/DDBJ databases">
        <authorList>
            <person name="de Groot N.N."/>
        </authorList>
    </citation>
    <scope>NUCLEOTIDE SEQUENCE [LARGE SCALE GENOMIC DNA]</scope>
    <source>
        <strain evidence="2 3">CGMCC 1.8712</strain>
    </source>
</reference>
<name>A0A1H3Z1G2_9EURY</name>
<sequence>MTSGPELRRRGVHASGVGFPALYMLGLVDWQTLRYLLVFAAVVAAVLETIRLLVGLDWQIYETLTREYERDNVAGYALYMFSMTAVAWVPVFDPPVAVAGMLMLAIGDPVSGLLGSNEAGRAKRAGVIAAMFVVCFSLGVLALTPSITLPVAVVAAAVGGAGATVADGFTPVVRGYVLDDNLTIPPAACVGIWVVLRVLA</sequence>
<dbReference type="RefSeq" id="WP_092634653.1">
    <property type="nucleotide sequence ID" value="NZ_FNQT01000003.1"/>
</dbReference>
<evidence type="ECO:0000313" key="2">
    <source>
        <dbReference type="EMBL" id="SEA17516.1"/>
    </source>
</evidence>
<dbReference type="STRING" id="555874.SAMN04488065_2081"/>
<accession>A0A1H3Z1G2</accession>
<dbReference type="OrthoDB" id="213078at2157"/>
<feature type="transmembrane region" description="Helical" evidence="1">
    <location>
        <begin position="126"/>
        <end position="143"/>
    </location>
</feature>
<dbReference type="EMBL" id="FNQT01000003">
    <property type="protein sequence ID" value="SEA17516.1"/>
    <property type="molecule type" value="Genomic_DNA"/>
</dbReference>
<dbReference type="PANTHER" id="PTHR31303:SF1">
    <property type="entry name" value="CTP-DEPENDENT DIACYLGLYCEROL KINASE 1"/>
    <property type="match status" value="1"/>
</dbReference>
<dbReference type="GO" id="GO:0004143">
    <property type="term" value="F:ATP-dependent diacylglycerol kinase activity"/>
    <property type="evidence" value="ECO:0007669"/>
    <property type="project" value="InterPro"/>
</dbReference>
<keyword evidence="3" id="KW-1185">Reference proteome</keyword>
<dbReference type="PANTHER" id="PTHR31303">
    <property type="entry name" value="CTP-DEPENDENT DIACYLGLYCEROL KINASE 1"/>
    <property type="match status" value="1"/>
</dbReference>
<gene>
    <name evidence="2" type="ORF">SAMN04488065_2081</name>
</gene>
<feature type="transmembrane region" description="Helical" evidence="1">
    <location>
        <begin position="73"/>
        <end position="91"/>
    </location>
</feature>
<evidence type="ECO:0000256" key="1">
    <source>
        <dbReference type="SAM" id="Phobius"/>
    </source>
</evidence>
<proteinExistence type="predicted"/>
<feature type="transmembrane region" description="Helical" evidence="1">
    <location>
        <begin position="149"/>
        <end position="170"/>
    </location>
</feature>
<feature type="transmembrane region" description="Helical" evidence="1">
    <location>
        <begin position="36"/>
        <end position="61"/>
    </location>
</feature>
<keyword evidence="1" id="KW-1133">Transmembrane helix</keyword>
<dbReference type="InterPro" id="IPR037997">
    <property type="entry name" value="Dgk1-like"/>
</dbReference>
<dbReference type="Proteomes" id="UP000236755">
    <property type="component" value="Unassembled WGS sequence"/>
</dbReference>
<evidence type="ECO:0000313" key="3">
    <source>
        <dbReference type="Proteomes" id="UP000236755"/>
    </source>
</evidence>
<organism evidence="2 3">
    <name type="scientific">Haloplanus vescus</name>
    <dbReference type="NCBI Taxonomy" id="555874"/>
    <lineage>
        <taxon>Archaea</taxon>
        <taxon>Methanobacteriati</taxon>
        <taxon>Methanobacteriota</taxon>
        <taxon>Stenosarchaea group</taxon>
        <taxon>Halobacteria</taxon>
        <taxon>Halobacteriales</taxon>
        <taxon>Haloferacaceae</taxon>
        <taxon>Haloplanus</taxon>
    </lineage>
</organism>
<keyword evidence="2" id="KW-0808">Transferase</keyword>
<dbReference type="AlphaFoldDB" id="A0A1H3Z1G2"/>
<keyword evidence="2" id="KW-0418">Kinase</keyword>
<keyword evidence="1" id="KW-0472">Membrane</keyword>
<feature type="transmembrane region" description="Helical" evidence="1">
    <location>
        <begin position="97"/>
        <end position="114"/>
    </location>
</feature>
<protein>
    <submittedName>
        <fullName evidence="2">Dolichol kinase</fullName>
    </submittedName>
</protein>
<keyword evidence="1" id="KW-0812">Transmembrane</keyword>